<keyword evidence="2 3" id="KW-0808">Transferase</keyword>
<dbReference type="InterPro" id="IPR050509">
    <property type="entry name" value="CoA-transferase_III"/>
</dbReference>
<dbReference type="GO" id="GO:0016740">
    <property type="term" value="F:transferase activity"/>
    <property type="evidence" value="ECO:0007669"/>
    <property type="project" value="UniProtKB-KW"/>
</dbReference>
<dbReference type="EMBL" id="JACHJU010000003">
    <property type="protein sequence ID" value="MBB4942423.1"/>
    <property type="molecule type" value="Genomic_DNA"/>
</dbReference>
<dbReference type="SUPFAM" id="SSF89796">
    <property type="entry name" value="CoA-transferase family III (CaiB/BaiF)"/>
    <property type="match status" value="1"/>
</dbReference>
<dbReference type="InterPro" id="IPR044855">
    <property type="entry name" value="CoA-Trfase_III_dom3_sf"/>
</dbReference>
<comment type="similarity">
    <text evidence="1">Belongs to the CoA-transferase III family.</text>
</comment>
<dbReference type="Pfam" id="PF02515">
    <property type="entry name" value="CoA_transf_3"/>
    <property type="match status" value="1"/>
</dbReference>
<evidence type="ECO:0000313" key="4">
    <source>
        <dbReference type="Proteomes" id="UP000534286"/>
    </source>
</evidence>
<dbReference type="PANTHER" id="PTHR48228">
    <property type="entry name" value="SUCCINYL-COA--D-CITRAMALATE COA-TRANSFERASE"/>
    <property type="match status" value="1"/>
</dbReference>
<dbReference type="PANTHER" id="PTHR48228:SF6">
    <property type="entry name" value="L-CARNITINE COA-TRANSFERASE"/>
    <property type="match status" value="1"/>
</dbReference>
<gene>
    <name evidence="3" type="ORF">FHR32_006809</name>
</gene>
<dbReference type="Proteomes" id="UP000534286">
    <property type="component" value="Unassembled WGS sequence"/>
</dbReference>
<evidence type="ECO:0000256" key="2">
    <source>
        <dbReference type="ARBA" id="ARBA00022679"/>
    </source>
</evidence>
<evidence type="ECO:0000256" key="1">
    <source>
        <dbReference type="ARBA" id="ARBA00008383"/>
    </source>
</evidence>
<comment type="caution">
    <text evidence="3">The sequence shown here is derived from an EMBL/GenBank/DDBJ whole genome shotgun (WGS) entry which is preliminary data.</text>
</comment>
<dbReference type="InterPro" id="IPR023606">
    <property type="entry name" value="CoA-Trfase_III_dom_1_sf"/>
</dbReference>
<name>A0A7W7S1X7_9ACTN</name>
<reference evidence="3 4" key="1">
    <citation type="submission" date="2020-08" db="EMBL/GenBank/DDBJ databases">
        <title>Sequencing the genomes of 1000 actinobacteria strains.</title>
        <authorList>
            <person name="Klenk H.-P."/>
        </authorList>
    </citation>
    <scope>NUCLEOTIDE SEQUENCE [LARGE SCALE GENOMIC DNA]</scope>
    <source>
        <strain evidence="3 4">DSM 43023</strain>
    </source>
</reference>
<accession>A0A7W7S1X7</accession>
<dbReference type="RefSeq" id="WP_184758383.1">
    <property type="nucleotide sequence ID" value="NZ_BAABEK010000012.1"/>
</dbReference>
<dbReference type="AlphaFoldDB" id="A0A7W7S1X7"/>
<dbReference type="Gene3D" id="3.40.50.10540">
    <property type="entry name" value="Crotonobetainyl-coa:carnitine coa-transferase, domain 1"/>
    <property type="match status" value="1"/>
</dbReference>
<protein>
    <submittedName>
        <fullName evidence="3">Crotonobetainyl-CoA:carnitine CoA-transferase CaiB-like acyl-CoA transferase</fullName>
    </submittedName>
</protein>
<proteinExistence type="inferred from homology"/>
<keyword evidence="4" id="KW-1185">Reference proteome</keyword>
<dbReference type="Gene3D" id="3.30.1540.10">
    <property type="entry name" value="formyl-coa transferase, domain 3"/>
    <property type="match status" value="1"/>
</dbReference>
<dbReference type="InterPro" id="IPR003673">
    <property type="entry name" value="CoA-Trfase_fam_III"/>
</dbReference>
<organism evidence="3 4">
    <name type="scientific">Streptosporangium album</name>
    <dbReference type="NCBI Taxonomy" id="47479"/>
    <lineage>
        <taxon>Bacteria</taxon>
        <taxon>Bacillati</taxon>
        <taxon>Actinomycetota</taxon>
        <taxon>Actinomycetes</taxon>
        <taxon>Streptosporangiales</taxon>
        <taxon>Streptosporangiaceae</taxon>
        <taxon>Streptosporangium</taxon>
    </lineage>
</organism>
<sequence length="386" mass="41281">MKALEGVRVLDLATLFAGPMAAMLLGDYGAEVIKVEHPAKPDPSRGHGPDGLWWKMLGRNKRTITLDLSTAEGQDLLVKLVREADVVIENFRPGTLERWNLSYERLSEANPDLVLARVTGFGQFGPYAKRPGFGTLAEAMSGFAAMTGEPDGPPTLPPFGLADGICALATAFAVMTALRSGRGQVVDLSIIEPILTVLGAQPTIYDQLGIVPPRTGNRSVNNAPRNTYRCKDGSWVAVSTSAQSIAERVMTLVGRPEVIGEPWFASGSGRVAHADELDGAVAAWVAEHTREEVLTAFEQAQAAVAPIYDVRDIMADPQLAALDAITTVEDPELGPIRMQNVMFRLTGTPGEIRWTGRPHGADTAEVLGALGLTPEDLATLRNKGVV</sequence>
<evidence type="ECO:0000313" key="3">
    <source>
        <dbReference type="EMBL" id="MBB4942423.1"/>
    </source>
</evidence>